<dbReference type="InterPro" id="IPR001128">
    <property type="entry name" value="Cyt_P450"/>
</dbReference>
<dbReference type="InterPro" id="IPR002401">
    <property type="entry name" value="Cyt_P450_E_grp-I"/>
</dbReference>
<comment type="subcellular location">
    <subcellularLocation>
        <location evidence="1">Membrane</location>
        <topology evidence="1">Single-pass membrane protein</topology>
    </subcellularLocation>
</comment>
<evidence type="ECO:0000313" key="8">
    <source>
        <dbReference type="EMBL" id="CAA0812522.1"/>
    </source>
</evidence>
<comment type="caution">
    <text evidence="8">The sequence shown here is derived from an EMBL/GenBank/DDBJ whole genome shotgun (WGS) entry which is preliminary data.</text>
</comment>
<reference evidence="8" key="1">
    <citation type="submission" date="2019-12" db="EMBL/GenBank/DDBJ databases">
        <authorList>
            <person name="Scholes J."/>
        </authorList>
    </citation>
    <scope>NUCLEOTIDE SEQUENCE</scope>
</reference>
<dbReference type="GO" id="GO:0016020">
    <property type="term" value="C:membrane"/>
    <property type="evidence" value="ECO:0007669"/>
    <property type="project" value="UniProtKB-SubCell"/>
</dbReference>
<dbReference type="SUPFAM" id="SSF48264">
    <property type="entry name" value="Cytochrome P450"/>
    <property type="match status" value="1"/>
</dbReference>
<dbReference type="GO" id="GO:0005506">
    <property type="term" value="F:iron ion binding"/>
    <property type="evidence" value="ECO:0007669"/>
    <property type="project" value="InterPro"/>
</dbReference>
<feature type="transmembrane region" description="Helical" evidence="7">
    <location>
        <begin position="6"/>
        <end position="24"/>
    </location>
</feature>
<sequence>MEESHLYALLVTLTLILYALLFTFNPKNSKKNPPPSPPTLPVIGHLHLLRPLTHRSLLHLSRTYGPVMLLKFGSKPVLVISSADAAREATRTHDLAFSNRPGLSAIRKLFYDLNDPINLPYGDKWRALRAIFVHELLGPARVRSFDSVRESEVSLLVERLGRRRATDLTAEFATLNNNLIFRTAFGKKTVHVERMVEVIDRIVAILSKFRVGEFVPWLAWINRLTGFDAAVNRCARDIDDIIESVLEDHMARKEGMDKENFMDILLGIYRGDVPGVSIDRITVKAMIFDVLAAGTETSASTLTWMMTELIRHPNVMKKLQDEVRGVTDGKTAITEDDIQRMPYLKAVIKETLRIHPPVPIYMHAAREHVNFMGYNVEPETIVVMNVWAIGQDLAFWKDPERFVPERFMDSSVDYRGFDYQLLPFGAGNRVRGSHLAAHSGEPREEL</sequence>
<evidence type="ECO:0000256" key="5">
    <source>
        <dbReference type="ARBA" id="ARBA00023002"/>
    </source>
</evidence>
<keyword evidence="9" id="KW-1185">Reference proteome</keyword>
<keyword evidence="4" id="KW-0479">Metal-binding</keyword>
<proteinExistence type="inferred from homology"/>
<keyword evidence="3" id="KW-0349">Heme</keyword>
<evidence type="ECO:0000256" key="7">
    <source>
        <dbReference type="SAM" id="Phobius"/>
    </source>
</evidence>
<dbReference type="PRINTS" id="PR00385">
    <property type="entry name" value="P450"/>
</dbReference>
<accession>A0A9N7MRR3</accession>
<dbReference type="InterPro" id="IPR036396">
    <property type="entry name" value="Cyt_P450_sf"/>
</dbReference>
<evidence type="ECO:0000256" key="3">
    <source>
        <dbReference type="ARBA" id="ARBA00022617"/>
    </source>
</evidence>
<dbReference type="GO" id="GO:0020037">
    <property type="term" value="F:heme binding"/>
    <property type="evidence" value="ECO:0007669"/>
    <property type="project" value="InterPro"/>
</dbReference>
<comment type="similarity">
    <text evidence="2">Belongs to the cytochrome P450 family.</text>
</comment>
<evidence type="ECO:0000256" key="2">
    <source>
        <dbReference type="ARBA" id="ARBA00010617"/>
    </source>
</evidence>
<dbReference type="OrthoDB" id="1470350at2759"/>
<organism evidence="8 9">
    <name type="scientific">Striga hermonthica</name>
    <name type="common">Purple witchweed</name>
    <name type="synonym">Buchnera hermonthica</name>
    <dbReference type="NCBI Taxonomy" id="68872"/>
    <lineage>
        <taxon>Eukaryota</taxon>
        <taxon>Viridiplantae</taxon>
        <taxon>Streptophyta</taxon>
        <taxon>Embryophyta</taxon>
        <taxon>Tracheophyta</taxon>
        <taxon>Spermatophyta</taxon>
        <taxon>Magnoliopsida</taxon>
        <taxon>eudicotyledons</taxon>
        <taxon>Gunneridae</taxon>
        <taxon>Pentapetalae</taxon>
        <taxon>asterids</taxon>
        <taxon>lamiids</taxon>
        <taxon>Lamiales</taxon>
        <taxon>Orobanchaceae</taxon>
        <taxon>Buchnereae</taxon>
        <taxon>Striga</taxon>
    </lineage>
</organism>
<dbReference type="AlphaFoldDB" id="A0A9N7MRR3"/>
<dbReference type="Proteomes" id="UP001153555">
    <property type="component" value="Unassembled WGS sequence"/>
</dbReference>
<dbReference type="GO" id="GO:0016705">
    <property type="term" value="F:oxidoreductase activity, acting on paired donors, with incorporation or reduction of molecular oxygen"/>
    <property type="evidence" value="ECO:0007669"/>
    <property type="project" value="InterPro"/>
</dbReference>
<evidence type="ECO:0000256" key="6">
    <source>
        <dbReference type="ARBA" id="ARBA00023004"/>
    </source>
</evidence>
<evidence type="ECO:0000256" key="4">
    <source>
        <dbReference type="ARBA" id="ARBA00022723"/>
    </source>
</evidence>
<keyword evidence="7" id="KW-0812">Transmembrane</keyword>
<dbReference type="PANTHER" id="PTHR47955">
    <property type="entry name" value="CYTOCHROME P450 FAMILY 71 PROTEIN"/>
    <property type="match status" value="1"/>
</dbReference>
<gene>
    <name evidence="8" type="ORF">SHERM_13196</name>
</gene>
<dbReference type="Gene3D" id="1.10.630.10">
    <property type="entry name" value="Cytochrome P450"/>
    <property type="match status" value="1"/>
</dbReference>
<dbReference type="PRINTS" id="PR00463">
    <property type="entry name" value="EP450I"/>
</dbReference>
<keyword evidence="7" id="KW-0472">Membrane</keyword>
<dbReference type="Pfam" id="PF00067">
    <property type="entry name" value="p450"/>
    <property type="match status" value="1"/>
</dbReference>
<keyword evidence="5" id="KW-0560">Oxidoreductase</keyword>
<protein>
    <submittedName>
        <fullName evidence="8">Cytochrome P450 71A25</fullName>
    </submittedName>
</protein>
<name>A0A9N7MRR3_STRHE</name>
<keyword evidence="7" id="KW-1133">Transmembrane helix</keyword>
<dbReference type="EMBL" id="CACSLK010010322">
    <property type="protein sequence ID" value="CAA0812522.1"/>
    <property type="molecule type" value="Genomic_DNA"/>
</dbReference>
<keyword evidence="6" id="KW-0408">Iron</keyword>
<evidence type="ECO:0000313" key="9">
    <source>
        <dbReference type="Proteomes" id="UP001153555"/>
    </source>
</evidence>
<evidence type="ECO:0000256" key="1">
    <source>
        <dbReference type="ARBA" id="ARBA00004167"/>
    </source>
</evidence>
<dbReference type="GO" id="GO:0004497">
    <property type="term" value="F:monooxygenase activity"/>
    <property type="evidence" value="ECO:0007669"/>
    <property type="project" value="InterPro"/>
</dbReference>